<dbReference type="GO" id="GO:0005576">
    <property type="term" value="C:extracellular region"/>
    <property type="evidence" value="ECO:0007669"/>
    <property type="project" value="UniProtKB-SubCell"/>
</dbReference>
<name>A0A060DNZ9_9PROT</name>
<reference evidence="5 7" key="1">
    <citation type="journal article" date="2014" name="Genome Announc.">
        <title>Complete Genome Sequence of the Model Rhizosphere Strain Azospirillum brasilense Az39, Successfully Applied in Agriculture.</title>
        <authorList>
            <person name="Rivera D."/>
            <person name="Revale S."/>
            <person name="Molina R."/>
            <person name="Gualpa J."/>
            <person name="Puente M."/>
            <person name="Maroniche G."/>
            <person name="Paris G."/>
            <person name="Baker D."/>
            <person name="Clavijo B."/>
            <person name="McLay K."/>
            <person name="Spaepen S."/>
            <person name="Perticari A."/>
            <person name="Vazquez M."/>
            <person name="Wisniewski-Dye F."/>
            <person name="Watkins C."/>
            <person name="Martinez-Abarca F."/>
            <person name="Vanderleyden J."/>
            <person name="Cassan F."/>
        </authorList>
    </citation>
    <scope>NUCLEOTIDE SEQUENCE [LARGE SCALE GENOMIC DNA]</scope>
    <source>
        <strain evidence="5 7">Az39</strain>
        <plasmid evidence="5">AbAZ39_p3</plasmid>
    </source>
</reference>
<evidence type="ECO:0000259" key="4">
    <source>
        <dbReference type="Pfam" id="PF17892"/>
    </source>
</evidence>
<evidence type="ECO:0000313" key="8">
    <source>
        <dbReference type="Proteomes" id="UP001628281"/>
    </source>
</evidence>
<dbReference type="PANTHER" id="PTHR38340">
    <property type="entry name" value="S-LAYER PROTEIN"/>
    <property type="match status" value="1"/>
</dbReference>
<dbReference type="InterPro" id="IPR041690">
    <property type="entry name" value="Cadherin_5"/>
</dbReference>
<geneLocation type="plasmid" evidence="5 7">
    <name>AbAZ39_p3</name>
</geneLocation>
<dbReference type="Pfam" id="PF00353">
    <property type="entry name" value="HemolysinCabind"/>
    <property type="match status" value="5"/>
</dbReference>
<keyword evidence="2" id="KW-0964">Secreted</keyword>
<dbReference type="Pfam" id="PF17892">
    <property type="entry name" value="Cadherin_5"/>
    <property type="match status" value="1"/>
</dbReference>
<dbReference type="PRINTS" id="PR00313">
    <property type="entry name" value="CABNDNGRPT"/>
</dbReference>
<evidence type="ECO:0000313" key="7">
    <source>
        <dbReference type="Proteomes" id="UP000027186"/>
    </source>
</evidence>
<organism evidence="5 7">
    <name type="scientific">Azospirillum argentinense</name>
    <dbReference type="NCBI Taxonomy" id="2970906"/>
    <lineage>
        <taxon>Bacteria</taxon>
        <taxon>Pseudomonadati</taxon>
        <taxon>Pseudomonadota</taxon>
        <taxon>Alphaproteobacteria</taxon>
        <taxon>Rhodospirillales</taxon>
        <taxon>Azospirillaceae</taxon>
        <taxon>Azospirillum</taxon>
    </lineage>
</organism>
<dbReference type="EMBL" id="CP007796">
    <property type="protein sequence ID" value="AIB15616.1"/>
    <property type="molecule type" value="Genomic_DNA"/>
</dbReference>
<evidence type="ECO:0000256" key="2">
    <source>
        <dbReference type="ARBA" id="ARBA00022525"/>
    </source>
</evidence>
<feature type="compositionally biased region" description="Pro residues" evidence="3">
    <location>
        <begin position="78"/>
        <end position="87"/>
    </location>
</feature>
<evidence type="ECO:0000256" key="1">
    <source>
        <dbReference type="ARBA" id="ARBA00004613"/>
    </source>
</evidence>
<dbReference type="Proteomes" id="UP000027186">
    <property type="component" value="Plasmid AbAZ39_p3"/>
</dbReference>
<dbReference type="InterPro" id="IPR011049">
    <property type="entry name" value="Serralysin-like_metalloprot_C"/>
</dbReference>
<keyword evidence="8" id="KW-1185">Reference proteome</keyword>
<dbReference type="RefSeq" id="WP_051658612.1">
    <property type="nucleotide sequence ID" value="NZ_CP007796.1"/>
</dbReference>
<dbReference type="PANTHER" id="PTHR38340:SF1">
    <property type="entry name" value="S-LAYER PROTEIN"/>
    <property type="match status" value="1"/>
</dbReference>
<dbReference type="InterPro" id="IPR001343">
    <property type="entry name" value="Hemolysn_Ca-bd"/>
</dbReference>
<feature type="compositionally biased region" description="Pro residues" evidence="3">
    <location>
        <begin position="198"/>
        <end position="210"/>
    </location>
</feature>
<dbReference type="Gene3D" id="2.150.10.10">
    <property type="entry name" value="Serralysin-like metalloprotease, C-terminal"/>
    <property type="match status" value="3"/>
</dbReference>
<feature type="region of interest" description="Disordered" evidence="3">
    <location>
        <begin position="62"/>
        <end position="115"/>
    </location>
</feature>
<dbReference type="KEGG" id="abq:ABAZ39_27500"/>
<dbReference type="EMBL" id="JBJLSN010000017">
    <property type="protein sequence ID" value="MFL7902315.1"/>
    <property type="molecule type" value="Genomic_DNA"/>
</dbReference>
<dbReference type="Proteomes" id="UP001628281">
    <property type="component" value="Unassembled WGS sequence"/>
</dbReference>
<evidence type="ECO:0000313" key="5">
    <source>
        <dbReference type="EMBL" id="AIB15616.1"/>
    </source>
</evidence>
<protein>
    <submittedName>
        <fullName evidence="6">Cadherin-like domain-containing protein</fullName>
    </submittedName>
</protein>
<feature type="region of interest" description="Disordered" evidence="3">
    <location>
        <begin position="147"/>
        <end position="244"/>
    </location>
</feature>
<sequence>MIGIKGTKAAAPETDPAARYVIKDAGRHSSVPVALGLFLAGLALYLKSFLSGEAHSQVGMAAAQGTASQADRGTAPAPTTPVPPGKPDPSKNEQPDAPPSDRAPGGSTAGAPADTVPVFPFRLVDTPDFGLRPPTVLAEWRPVPPLPLADRATNGNAASAGPADGPPPAASPDQGPDGGPIDGPTVVPDGGDRKTEDAPPPPGTDSPPPATDVEGEETGDGAGGGDAEEENAPLNRAPRVSGPVHLRDVTGCASLTIGLADLLRNAVDPDGDSLSVRGLSVSAGTLTATPDGWIFRGDPGAIGRVTITYEITDGTVSVQQVAYISVLARTSVTGSGGHDTLLGGLCADDIDGRDGDDLIDGRSGDDLIAGGRGDDHIVAGEGRDTLSGGDGDDMLFGGSGNDHLSGGAGKDRLFGGMGNDVLHGGAGDDTLDGGDGDDLLMDGEGADVVRGGNGDDRVMAAPDRADDSYDGGEGHDTLDYSASTGALRLDLANGTAQGVAIGEDRFTGFETVIGGQGDDHFIVGGNAAVLAGGGGRNLFVFEPAAQPVTHEILDFHVGDRIRVSKYDLFAAVGDGPDDRFKDVYGDGTDDGPAIRFRHEWVEAMERTVIEIDSDGDRNVDTIVALQGFHALTMTETT</sequence>
<feature type="domain" description="Cadherin-like" evidence="4">
    <location>
        <begin position="235"/>
        <end position="322"/>
    </location>
</feature>
<gene>
    <name evidence="5" type="ORF">ABAZ39_27500</name>
    <name evidence="6" type="ORF">ACJ41P_14345</name>
</gene>
<dbReference type="SUPFAM" id="SSF51120">
    <property type="entry name" value="beta-Roll"/>
    <property type="match status" value="2"/>
</dbReference>
<evidence type="ECO:0000256" key="3">
    <source>
        <dbReference type="SAM" id="MobiDB-lite"/>
    </source>
</evidence>
<feature type="compositionally biased region" description="Low complexity" evidence="3">
    <location>
        <begin position="154"/>
        <end position="163"/>
    </location>
</feature>
<accession>A0A060DNZ9</accession>
<keyword evidence="5" id="KW-0614">Plasmid</keyword>
<dbReference type="AlphaFoldDB" id="A0A060DNZ9"/>
<reference evidence="6 8" key="2">
    <citation type="submission" date="2024-11" db="EMBL/GenBank/DDBJ databases">
        <title>Draft genome sequences of two bacteria associated to sugarcane roots in Colombia.</title>
        <authorList>
            <person name="Pardo-Diaz S."/>
            <person name="Masmela-Mendoza J."/>
            <person name="Delgadillo-Duran P."/>
            <person name="Bautista E.J."/>
            <person name="Rojas-Tapias D.F."/>
        </authorList>
    </citation>
    <scope>NUCLEOTIDE SEQUENCE [LARGE SCALE GENOMIC DNA]</scope>
    <source>
        <strain evidence="6 8">Ap18</strain>
    </source>
</reference>
<proteinExistence type="predicted"/>
<evidence type="ECO:0000313" key="6">
    <source>
        <dbReference type="EMBL" id="MFL7902315.1"/>
    </source>
</evidence>
<dbReference type="PROSITE" id="PS00330">
    <property type="entry name" value="HEMOLYSIN_CALCIUM"/>
    <property type="match status" value="3"/>
</dbReference>
<dbReference type="GO" id="GO:0005509">
    <property type="term" value="F:calcium ion binding"/>
    <property type="evidence" value="ECO:0007669"/>
    <property type="project" value="InterPro"/>
</dbReference>
<comment type="subcellular location">
    <subcellularLocation>
        <location evidence="1">Secreted</location>
    </subcellularLocation>
</comment>
<dbReference type="InterPro" id="IPR018511">
    <property type="entry name" value="Hemolysin-typ_Ca-bd_CS"/>
</dbReference>
<dbReference type="InterPro" id="IPR050557">
    <property type="entry name" value="RTX_toxin/Mannuronan_C5-epim"/>
</dbReference>